<feature type="chain" id="PRO_5030025473" evidence="1">
    <location>
        <begin position="20"/>
        <end position="89"/>
    </location>
</feature>
<protein>
    <submittedName>
        <fullName evidence="2">Uncharacterized protein</fullName>
    </submittedName>
</protein>
<evidence type="ECO:0000256" key="1">
    <source>
        <dbReference type="SAM" id="SignalP"/>
    </source>
</evidence>
<reference evidence="2 3" key="1">
    <citation type="submission" date="2018-06" db="EMBL/GenBank/DDBJ databases">
        <title>Genomic Encyclopedia of Archaeal and Bacterial Type Strains, Phase II (KMG-II): from individual species to whole genera.</title>
        <authorList>
            <person name="Goeker M."/>
        </authorList>
    </citation>
    <scope>NUCLEOTIDE SEQUENCE [LARGE SCALE GENOMIC DNA]</scope>
    <source>
        <strain evidence="2 3">DSM 12408</strain>
    </source>
</reference>
<keyword evidence="1" id="KW-0732">Signal</keyword>
<sequence>MKNILIILSFIAFPILTFGQDAPQNTPKQTDVITVEAFKVAQETENQIAVGTYSKTDVTHLSYKKSIELISIKAYRKSLQIRVKEVINC</sequence>
<comment type="caution">
    <text evidence="2">The sequence shown here is derived from an EMBL/GenBank/DDBJ whole genome shotgun (WGS) entry which is preliminary data.</text>
</comment>
<feature type="signal peptide" evidence="1">
    <location>
        <begin position="1"/>
        <end position="19"/>
    </location>
</feature>
<keyword evidence="3" id="KW-1185">Reference proteome</keyword>
<dbReference type="RefSeq" id="WP_066435096.1">
    <property type="nucleotide sequence ID" value="NZ_LZRN01000024.1"/>
</dbReference>
<dbReference type="AlphaFoldDB" id="A0A1A7R0T2"/>
<evidence type="ECO:0000313" key="2">
    <source>
        <dbReference type="EMBL" id="RAJ23026.1"/>
    </source>
</evidence>
<organism evidence="2 3">
    <name type="scientific">Gelidibacter algens</name>
    <dbReference type="NCBI Taxonomy" id="49280"/>
    <lineage>
        <taxon>Bacteria</taxon>
        <taxon>Pseudomonadati</taxon>
        <taxon>Bacteroidota</taxon>
        <taxon>Flavobacteriia</taxon>
        <taxon>Flavobacteriales</taxon>
        <taxon>Flavobacteriaceae</taxon>
        <taxon>Gelidibacter</taxon>
    </lineage>
</organism>
<evidence type="ECO:0000313" key="3">
    <source>
        <dbReference type="Proteomes" id="UP000248987"/>
    </source>
</evidence>
<gene>
    <name evidence="2" type="ORF">LX77_02185</name>
</gene>
<dbReference type="EMBL" id="QLLQ01000007">
    <property type="protein sequence ID" value="RAJ23026.1"/>
    <property type="molecule type" value="Genomic_DNA"/>
</dbReference>
<dbReference type="Proteomes" id="UP000248987">
    <property type="component" value="Unassembled WGS sequence"/>
</dbReference>
<dbReference type="OrthoDB" id="1134977at2"/>
<accession>A0A1A7R0T2</accession>
<proteinExistence type="predicted"/>
<name>A0A1A7R0T2_9FLAO</name>